<reference evidence="1" key="1">
    <citation type="journal article" date="2020" name="Nature">
        <title>Giant virus diversity and host interactions through global metagenomics.</title>
        <authorList>
            <person name="Schulz F."/>
            <person name="Roux S."/>
            <person name="Paez-Espino D."/>
            <person name="Jungbluth S."/>
            <person name="Walsh D.A."/>
            <person name="Denef V.J."/>
            <person name="McMahon K.D."/>
            <person name="Konstantinidis K.T."/>
            <person name="Eloe-Fadrosh E.A."/>
            <person name="Kyrpides N.C."/>
            <person name="Woyke T."/>
        </authorList>
    </citation>
    <scope>NUCLEOTIDE SEQUENCE</scope>
    <source>
        <strain evidence="1">GVMAG-M-3300009159-65</strain>
    </source>
</reference>
<protein>
    <submittedName>
        <fullName evidence="1">Uncharacterized protein</fullName>
    </submittedName>
</protein>
<proteinExistence type="predicted"/>
<accession>A0A6C0ETW6</accession>
<organism evidence="1">
    <name type="scientific">viral metagenome</name>
    <dbReference type="NCBI Taxonomy" id="1070528"/>
    <lineage>
        <taxon>unclassified sequences</taxon>
        <taxon>metagenomes</taxon>
        <taxon>organismal metagenomes</taxon>
    </lineage>
</organism>
<evidence type="ECO:0000313" key="1">
    <source>
        <dbReference type="EMBL" id="QHT32182.1"/>
    </source>
</evidence>
<dbReference type="EMBL" id="MN738932">
    <property type="protein sequence ID" value="QHT32182.1"/>
    <property type="molecule type" value="Genomic_DNA"/>
</dbReference>
<dbReference type="AlphaFoldDB" id="A0A6C0ETW6"/>
<sequence>MKQNYYTPLYKNSNYNNFNSFNGLGMFNYFNRSFNTIKHVTFESNESFKVDESNESFKVDELVDPIESFESLYSFFNDFIFLLKLKFTLICKRLIPYNSS</sequence>
<name>A0A6C0ETW6_9ZZZZ</name>